<name>A0A8J3URC1_9ACTN</name>
<dbReference type="RefSeq" id="WP_204078608.1">
    <property type="nucleotide sequence ID" value="NZ_BAABHI010000036.1"/>
</dbReference>
<reference evidence="4 5" key="1">
    <citation type="submission" date="2021-01" db="EMBL/GenBank/DDBJ databases">
        <title>Whole genome shotgun sequence of Planotetraspora phitsanulokensis NBRC 104273.</title>
        <authorList>
            <person name="Komaki H."/>
            <person name="Tamura T."/>
        </authorList>
    </citation>
    <scope>NUCLEOTIDE SEQUENCE [LARGE SCALE GENOMIC DNA]</scope>
    <source>
        <strain evidence="4 5">NBRC 104273</strain>
    </source>
</reference>
<sequence>MIRAAAVSDAPAIGRLKVRAWRSAYAGFMPEAFLDALDPAEDAAGWAEYLANMPQEHRLWVAEHAETVIGFCRTGPADDDTDLGAHAAEVYGLYIEPDLIGTGLGRELFTHALTDLEARGHDPLCVYAYTSNTTALRFYEKAGFIKDGVTRLDAEDGTGVPEARLVRHVREQRISF</sequence>
<dbReference type="InterPro" id="IPR050832">
    <property type="entry name" value="Bact_Acetyltransf"/>
</dbReference>
<comment type="caution">
    <text evidence="4">The sequence shown here is derived from an EMBL/GenBank/DDBJ whole genome shotgun (WGS) entry which is preliminary data.</text>
</comment>
<evidence type="ECO:0000313" key="5">
    <source>
        <dbReference type="Proteomes" id="UP000622547"/>
    </source>
</evidence>
<dbReference type="PANTHER" id="PTHR43877">
    <property type="entry name" value="AMINOALKYLPHOSPHONATE N-ACETYLTRANSFERASE-RELATED-RELATED"/>
    <property type="match status" value="1"/>
</dbReference>
<dbReference type="PROSITE" id="PS51186">
    <property type="entry name" value="GNAT"/>
    <property type="match status" value="1"/>
</dbReference>
<evidence type="ECO:0000259" key="3">
    <source>
        <dbReference type="PROSITE" id="PS51186"/>
    </source>
</evidence>
<keyword evidence="1" id="KW-0808">Transferase</keyword>
<dbReference type="EMBL" id="BOOP01000054">
    <property type="protein sequence ID" value="GII43230.1"/>
    <property type="molecule type" value="Genomic_DNA"/>
</dbReference>
<feature type="domain" description="N-acetyltransferase" evidence="3">
    <location>
        <begin position="16"/>
        <end position="167"/>
    </location>
</feature>
<dbReference type="SUPFAM" id="SSF55729">
    <property type="entry name" value="Acyl-CoA N-acyltransferases (Nat)"/>
    <property type="match status" value="1"/>
</dbReference>
<dbReference type="InterPro" id="IPR016181">
    <property type="entry name" value="Acyl_CoA_acyltransferase"/>
</dbReference>
<dbReference type="PANTHER" id="PTHR43877:SF1">
    <property type="entry name" value="ACETYLTRANSFERASE"/>
    <property type="match status" value="1"/>
</dbReference>
<protein>
    <submittedName>
        <fullName evidence="4">N-acetyltransferase</fullName>
    </submittedName>
</protein>
<gene>
    <name evidence="4" type="ORF">Pph01_82330</name>
</gene>
<dbReference type="Gene3D" id="3.40.630.30">
    <property type="match status" value="1"/>
</dbReference>
<dbReference type="Pfam" id="PF00583">
    <property type="entry name" value="Acetyltransf_1"/>
    <property type="match status" value="1"/>
</dbReference>
<evidence type="ECO:0000256" key="1">
    <source>
        <dbReference type="ARBA" id="ARBA00022679"/>
    </source>
</evidence>
<proteinExistence type="predicted"/>
<accession>A0A8J3URC1</accession>
<dbReference type="InterPro" id="IPR000182">
    <property type="entry name" value="GNAT_dom"/>
</dbReference>
<dbReference type="GO" id="GO:0016747">
    <property type="term" value="F:acyltransferase activity, transferring groups other than amino-acyl groups"/>
    <property type="evidence" value="ECO:0007669"/>
    <property type="project" value="InterPro"/>
</dbReference>
<keyword evidence="2" id="KW-0012">Acyltransferase</keyword>
<dbReference type="Proteomes" id="UP000622547">
    <property type="component" value="Unassembled WGS sequence"/>
</dbReference>
<dbReference type="AlphaFoldDB" id="A0A8J3URC1"/>
<evidence type="ECO:0000313" key="4">
    <source>
        <dbReference type="EMBL" id="GII43230.1"/>
    </source>
</evidence>
<organism evidence="4 5">
    <name type="scientific">Planotetraspora phitsanulokensis</name>
    <dbReference type="NCBI Taxonomy" id="575192"/>
    <lineage>
        <taxon>Bacteria</taxon>
        <taxon>Bacillati</taxon>
        <taxon>Actinomycetota</taxon>
        <taxon>Actinomycetes</taxon>
        <taxon>Streptosporangiales</taxon>
        <taxon>Streptosporangiaceae</taxon>
        <taxon>Planotetraspora</taxon>
    </lineage>
</organism>
<dbReference type="CDD" id="cd04301">
    <property type="entry name" value="NAT_SF"/>
    <property type="match status" value="1"/>
</dbReference>
<evidence type="ECO:0000256" key="2">
    <source>
        <dbReference type="ARBA" id="ARBA00023315"/>
    </source>
</evidence>
<keyword evidence="5" id="KW-1185">Reference proteome</keyword>